<comment type="caution">
    <text evidence="2">The sequence shown here is derived from an EMBL/GenBank/DDBJ whole genome shotgun (WGS) entry which is preliminary data.</text>
</comment>
<keyword evidence="1" id="KW-1133">Transmembrane helix</keyword>
<evidence type="ECO:0000313" key="3">
    <source>
        <dbReference type="Proteomes" id="UP000252884"/>
    </source>
</evidence>
<feature type="transmembrane region" description="Helical" evidence="1">
    <location>
        <begin position="35"/>
        <end position="55"/>
    </location>
</feature>
<protein>
    <recommendedName>
        <fullName evidence="4">MFS transporter</fullName>
    </recommendedName>
</protein>
<dbReference type="EMBL" id="QPJK01000012">
    <property type="protein sequence ID" value="RCW65618.1"/>
    <property type="molecule type" value="Genomic_DNA"/>
</dbReference>
<dbReference type="SUPFAM" id="SSF103473">
    <property type="entry name" value="MFS general substrate transporter"/>
    <property type="match status" value="1"/>
</dbReference>
<dbReference type="InterPro" id="IPR036259">
    <property type="entry name" value="MFS_trans_sf"/>
</dbReference>
<dbReference type="AlphaFoldDB" id="A0A368XF16"/>
<dbReference type="Gene3D" id="1.20.1250.20">
    <property type="entry name" value="MFS general substrate transporter like domains"/>
    <property type="match status" value="1"/>
</dbReference>
<keyword evidence="1" id="KW-0812">Transmembrane</keyword>
<sequence length="147" mass="15549">MRGRVSLAVNGLSGLTLLLTGWGFLQGWFDALTQTLAWSAVFFLASAAASSAYLTASELFPLEMRPLAISIFFAVGAGMGGFAAPALFGALIETGSRANVFVGYVVGAVRVMAAAAIAWRYGIDAERRSLEDIASPLGKQQTDIQRR</sequence>
<keyword evidence="3" id="KW-1185">Reference proteome</keyword>
<dbReference type="Proteomes" id="UP000252884">
    <property type="component" value="Unassembled WGS sequence"/>
</dbReference>
<name>A0A368XF16_9BURK</name>
<evidence type="ECO:0000256" key="1">
    <source>
        <dbReference type="SAM" id="Phobius"/>
    </source>
</evidence>
<feature type="transmembrane region" description="Helical" evidence="1">
    <location>
        <begin position="98"/>
        <end position="119"/>
    </location>
</feature>
<organism evidence="2 3">
    <name type="scientific">Pseudorhodoferax soli</name>
    <dbReference type="NCBI Taxonomy" id="545864"/>
    <lineage>
        <taxon>Bacteria</taxon>
        <taxon>Pseudomonadati</taxon>
        <taxon>Pseudomonadota</taxon>
        <taxon>Betaproteobacteria</taxon>
        <taxon>Burkholderiales</taxon>
        <taxon>Comamonadaceae</taxon>
    </lineage>
</organism>
<evidence type="ECO:0000313" key="2">
    <source>
        <dbReference type="EMBL" id="RCW65618.1"/>
    </source>
</evidence>
<feature type="transmembrane region" description="Helical" evidence="1">
    <location>
        <begin position="7"/>
        <end position="29"/>
    </location>
</feature>
<accession>A0A368XF16</accession>
<keyword evidence="1" id="KW-0472">Membrane</keyword>
<proteinExistence type="predicted"/>
<evidence type="ECO:0008006" key="4">
    <source>
        <dbReference type="Google" id="ProtNLM"/>
    </source>
</evidence>
<reference evidence="2 3" key="1">
    <citation type="submission" date="2018-07" db="EMBL/GenBank/DDBJ databases">
        <title>Genomic Encyclopedia of Type Strains, Phase IV (KMG-IV): sequencing the most valuable type-strain genomes for metagenomic binning, comparative biology and taxonomic classification.</title>
        <authorList>
            <person name="Goeker M."/>
        </authorList>
    </citation>
    <scope>NUCLEOTIDE SEQUENCE [LARGE SCALE GENOMIC DNA]</scope>
    <source>
        <strain evidence="2 3">DSM 21634</strain>
    </source>
</reference>
<feature type="transmembrane region" description="Helical" evidence="1">
    <location>
        <begin position="67"/>
        <end position="92"/>
    </location>
</feature>
<gene>
    <name evidence="2" type="ORF">DES41_11269</name>
</gene>